<dbReference type="Pfam" id="PF03412">
    <property type="entry name" value="Peptidase_C39"/>
    <property type="match status" value="1"/>
</dbReference>
<organism evidence="11 12">
    <name type="scientific">Pseudoroseomonas ludipueritiae</name>
    <dbReference type="NCBI Taxonomy" id="198093"/>
    <lineage>
        <taxon>Bacteria</taxon>
        <taxon>Pseudomonadati</taxon>
        <taxon>Pseudomonadota</taxon>
        <taxon>Alphaproteobacteria</taxon>
        <taxon>Acetobacterales</taxon>
        <taxon>Acetobacteraceae</taxon>
        <taxon>Pseudoroseomonas</taxon>
    </lineage>
</organism>
<keyword evidence="6 7" id="KW-0472">Membrane</keyword>
<feature type="transmembrane region" description="Helical" evidence="7">
    <location>
        <begin position="393"/>
        <end position="418"/>
    </location>
</feature>
<feature type="transmembrane region" description="Helical" evidence="7">
    <location>
        <begin position="267"/>
        <end position="288"/>
    </location>
</feature>
<evidence type="ECO:0000256" key="6">
    <source>
        <dbReference type="ARBA" id="ARBA00023136"/>
    </source>
</evidence>
<dbReference type="InterPro" id="IPR005074">
    <property type="entry name" value="Peptidase_C39"/>
</dbReference>
<feature type="domain" description="ABC transporter" evidence="8">
    <location>
        <begin position="483"/>
        <end position="690"/>
    </location>
</feature>
<dbReference type="CDD" id="cd02419">
    <property type="entry name" value="Peptidase_C39C"/>
    <property type="match status" value="1"/>
</dbReference>
<dbReference type="SMART" id="SM00382">
    <property type="entry name" value="AAA"/>
    <property type="match status" value="1"/>
</dbReference>
<gene>
    <name evidence="11" type="ORF">IBL25_18105</name>
</gene>
<accession>A0ABR7RBP5</accession>
<evidence type="ECO:0000256" key="1">
    <source>
        <dbReference type="ARBA" id="ARBA00004651"/>
    </source>
</evidence>
<evidence type="ECO:0000313" key="12">
    <source>
        <dbReference type="Proteomes" id="UP000603940"/>
    </source>
</evidence>
<dbReference type="InterPro" id="IPR003439">
    <property type="entry name" value="ABC_transporter-like_ATP-bd"/>
</dbReference>
<name>A0ABR7RBP5_9PROT</name>
<evidence type="ECO:0000256" key="5">
    <source>
        <dbReference type="ARBA" id="ARBA00022989"/>
    </source>
</evidence>
<sequence length="690" mass="74883">MPVVIQSEAAECGLACLAMLASHHGQRVDLAAMRRRFATSLKGMSVRDLVGVGGRMGLATRALRLEMEDLRKLRLPCILHWDQNHFVVLARLTPRGAMIHDPAIGRRRLSLPEISRRFTGVALEAWPAEGFERGEERARLSLMAMLRRTVGLGRALAQVLALSLLLELAVIAMPIAFQLVVDEVVVAADYDLLTLIALGMVLLLVLQVGARFARSWAAMVFGSSLVLQWKVSLFDQLMRLPLDFFEKRHVGDIVSRFHSLDQVRDVLTTRAVLALLDGVMAIALLAMMALYGGWLALVALAAMALYLALRLAVWRPFRLLSEEAIIHEAQENSHFMESARGMASLKALNLEPRRRAVWINHLVERVGAAMRLEKFGIGYNAAAQALFGLDRILVIWLGARAVLAGQMSVGMLIAFLAFKDQFTSRVNGFVDTLLDLRMLSLHGERLADIALATPEPAGGGGEDNPALAAPALSQAPAAQAGAMALRDIHFRYADNDPEIIAGLSENIPAGACIGIAGPSGCGKSTLLRIMAGLIPPTSGQVLVDGIPLSTLGPAAHRQRVGCVLQDDRLFAGSIAENIAGFDPNPDERWLQLVADIAAVHAEILRMPMGYATRVGDMGSTLSGGQRQRVVLARALYRRPAILLLDEATSHLDEATEARINDAIRQLPITRVLIAHRPSSLAVAERVVRLG</sequence>
<dbReference type="PROSITE" id="PS50990">
    <property type="entry name" value="PEPTIDASE_C39"/>
    <property type="match status" value="1"/>
</dbReference>
<dbReference type="InterPro" id="IPR011527">
    <property type="entry name" value="ABC1_TM_dom"/>
</dbReference>
<feature type="transmembrane region" description="Helical" evidence="7">
    <location>
        <begin position="294"/>
        <end position="313"/>
    </location>
</feature>
<proteinExistence type="predicted"/>
<dbReference type="EMBL" id="JACTUZ010000102">
    <property type="protein sequence ID" value="MBC9178860.1"/>
    <property type="molecule type" value="Genomic_DNA"/>
</dbReference>
<keyword evidence="3" id="KW-0547">Nucleotide-binding</keyword>
<keyword evidence="2 7" id="KW-0812">Transmembrane</keyword>
<dbReference type="Pfam" id="PF00005">
    <property type="entry name" value="ABC_tran"/>
    <property type="match status" value="1"/>
</dbReference>
<feature type="transmembrane region" description="Helical" evidence="7">
    <location>
        <begin position="192"/>
        <end position="213"/>
    </location>
</feature>
<protein>
    <submittedName>
        <fullName evidence="11">Peptidase domain-containing ABC transporter</fullName>
    </submittedName>
</protein>
<dbReference type="InterPro" id="IPR033838">
    <property type="entry name" value="CvaB_peptidase"/>
</dbReference>
<dbReference type="InterPro" id="IPR039421">
    <property type="entry name" value="Type_1_exporter"/>
</dbReference>
<feature type="domain" description="Peptidase C39" evidence="10">
    <location>
        <begin position="6"/>
        <end position="125"/>
    </location>
</feature>
<comment type="caution">
    <text evidence="11">The sequence shown here is derived from an EMBL/GenBank/DDBJ whole genome shotgun (WGS) entry which is preliminary data.</text>
</comment>
<dbReference type="SUPFAM" id="SSF52540">
    <property type="entry name" value="P-loop containing nucleoside triphosphate hydrolases"/>
    <property type="match status" value="1"/>
</dbReference>
<dbReference type="Gene3D" id="3.40.50.300">
    <property type="entry name" value="P-loop containing nucleotide triphosphate hydrolases"/>
    <property type="match status" value="1"/>
</dbReference>
<evidence type="ECO:0000256" key="7">
    <source>
        <dbReference type="SAM" id="Phobius"/>
    </source>
</evidence>
<evidence type="ECO:0000259" key="10">
    <source>
        <dbReference type="PROSITE" id="PS50990"/>
    </source>
</evidence>
<keyword evidence="5 7" id="KW-1133">Transmembrane helix</keyword>
<evidence type="ECO:0000256" key="3">
    <source>
        <dbReference type="ARBA" id="ARBA00022741"/>
    </source>
</evidence>
<evidence type="ECO:0000313" key="11">
    <source>
        <dbReference type="EMBL" id="MBC9178860.1"/>
    </source>
</evidence>
<dbReference type="InterPro" id="IPR036640">
    <property type="entry name" value="ABC1_TM_sf"/>
</dbReference>
<evidence type="ECO:0000256" key="2">
    <source>
        <dbReference type="ARBA" id="ARBA00022692"/>
    </source>
</evidence>
<evidence type="ECO:0000259" key="9">
    <source>
        <dbReference type="PROSITE" id="PS50929"/>
    </source>
</evidence>
<dbReference type="PROSITE" id="PS50929">
    <property type="entry name" value="ABC_TM1F"/>
    <property type="match status" value="1"/>
</dbReference>
<feature type="transmembrane region" description="Helical" evidence="7">
    <location>
        <begin position="155"/>
        <end position="180"/>
    </location>
</feature>
<dbReference type="PANTHER" id="PTHR24221">
    <property type="entry name" value="ATP-BINDING CASSETTE SUB-FAMILY B"/>
    <property type="match status" value="1"/>
</dbReference>
<dbReference type="Pfam" id="PF00664">
    <property type="entry name" value="ABC_membrane"/>
    <property type="match status" value="1"/>
</dbReference>
<reference evidence="11 12" key="1">
    <citation type="journal article" date="2009" name="Int. J. Syst. Evol. Microbiol.">
        <title>Transfer of Teichococcus ludipueritiae and Muricoccus roseus to the genus Roseomonas, as Roseomonas ludipueritiae comb. nov. and Roseomonas rosea comb. nov., respectively, and emended description of the genus Roseomonas.</title>
        <authorList>
            <person name="Sanchez-Porro C."/>
            <person name="Gallego V."/>
            <person name="Busse H.J."/>
            <person name="Kampfer P."/>
            <person name="Ventosa A."/>
        </authorList>
    </citation>
    <scope>NUCLEOTIDE SEQUENCE [LARGE SCALE GENOMIC DNA]</scope>
    <source>
        <strain evidence="11 12">DSM 14915</strain>
    </source>
</reference>
<dbReference type="InterPro" id="IPR003593">
    <property type="entry name" value="AAA+_ATPase"/>
</dbReference>
<dbReference type="Proteomes" id="UP000603940">
    <property type="component" value="Unassembled WGS sequence"/>
</dbReference>
<evidence type="ECO:0000259" key="8">
    <source>
        <dbReference type="PROSITE" id="PS50893"/>
    </source>
</evidence>
<dbReference type="PROSITE" id="PS50893">
    <property type="entry name" value="ABC_TRANSPORTER_2"/>
    <property type="match status" value="1"/>
</dbReference>
<dbReference type="Gene3D" id="1.20.1560.10">
    <property type="entry name" value="ABC transporter type 1, transmembrane domain"/>
    <property type="match status" value="1"/>
</dbReference>
<dbReference type="PROSITE" id="PS00211">
    <property type="entry name" value="ABC_TRANSPORTER_1"/>
    <property type="match status" value="1"/>
</dbReference>
<dbReference type="InterPro" id="IPR027417">
    <property type="entry name" value="P-loop_NTPase"/>
</dbReference>
<keyword evidence="4" id="KW-0067">ATP-binding</keyword>
<evidence type="ECO:0000256" key="4">
    <source>
        <dbReference type="ARBA" id="ARBA00022840"/>
    </source>
</evidence>
<dbReference type="CDD" id="cd18567">
    <property type="entry name" value="ABC_6TM_CvaB_RaxB_like"/>
    <property type="match status" value="1"/>
</dbReference>
<dbReference type="SUPFAM" id="SSF90123">
    <property type="entry name" value="ABC transporter transmembrane region"/>
    <property type="match status" value="1"/>
</dbReference>
<dbReference type="InterPro" id="IPR017871">
    <property type="entry name" value="ABC_transporter-like_CS"/>
</dbReference>
<dbReference type="Gene3D" id="3.90.70.10">
    <property type="entry name" value="Cysteine proteinases"/>
    <property type="match status" value="1"/>
</dbReference>
<dbReference type="PANTHER" id="PTHR24221:SF606">
    <property type="entry name" value="COLICIN V SECRETION-PROCESSING ATP-BINDING PROTEIN"/>
    <property type="match status" value="1"/>
</dbReference>
<keyword evidence="12" id="KW-1185">Reference proteome</keyword>
<comment type="subcellular location">
    <subcellularLocation>
        <location evidence="1">Cell membrane</location>
        <topology evidence="1">Multi-pass membrane protein</topology>
    </subcellularLocation>
</comment>
<feature type="domain" description="ABC transmembrane type-1" evidence="9">
    <location>
        <begin position="159"/>
        <end position="438"/>
    </location>
</feature>